<dbReference type="RefSeq" id="XP_003680421.1">
    <property type="nucleotide sequence ID" value="XM_003680373.1"/>
</dbReference>
<dbReference type="HOGENOM" id="CLU_039187_0_2_1"/>
<name>G8ZRR8_TORDE</name>
<evidence type="ECO:0000256" key="1">
    <source>
        <dbReference type="ARBA" id="ARBA00006658"/>
    </source>
</evidence>
<gene>
    <name evidence="2" type="primary">TDEL0C03210</name>
    <name evidence="2" type="ORF">TDEL_0C03210</name>
</gene>
<dbReference type="AlphaFoldDB" id="G8ZRR8"/>
<dbReference type="STRING" id="1076872.G8ZRR8"/>
<keyword evidence="3" id="KW-1185">Reference proteome</keyword>
<dbReference type="GeneID" id="11500545"/>
<dbReference type="InterPro" id="IPR007303">
    <property type="entry name" value="TIP41-like"/>
</dbReference>
<reference evidence="2 3" key="1">
    <citation type="journal article" date="2011" name="Proc. Natl. Acad. Sci. U.S.A.">
        <title>Evolutionary erosion of yeast sex chromosomes by mating-type switching accidents.</title>
        <authorList>
            <person name="Gordon J.L."/>
            <person name="Armisen D."/>
            <person name="Proux-Wera E."/>
            <person name="Oheigeartaigh S.S."/>
            <person name="Byrne K.P."/>
            <person name="Wolfe K.H."/>
        </authorList>
    </citation>
    <scope>NUCLEOTIDE SEQUENCE [LARGE SCALE GENOMIC DNA]</scope>
    <source>
        <strain evidence="3">ATCC 10662 / CBS 1146 / NBRC 0425 / NCYC 2629 / NRRL Y-866</strain>
    </source>
</reference>
<accession>G8ZRR8</accession>
<dbReference type="Proteomes" id="UP000005627">
    <property type="component" value="Chromosome 3"/>
</dbReference>
<dbReference type="KEGG" id="tdl:TDEL_0C03210"/>
<organism evidence="2 3">
    <name type="scientific">Torulaspora delbrueckii</name>
    <name type="common">Yeast</name>
    <name type="synonym">Candida colliculosa</name>
    <dbReference type="NCBI Taxonomy" id="4950"/>
    <lineage>
        <taxon>Eukaryota</taxon>
        <taxon>Fungi</taxon>
        <taxon>Dikarya</taxon>
        <taxon>Ascomycota</taxon>
        <taxon>Saccharomycotina</taxon>
        <taxon>Saccharomycetes</taxon>
        <taxon>Saccharomycetales</taxon>
        <taxon>Saccharomycetaceae</taxon>
        <taxon>Torulaspora</taxon>
    </lineage>
</organism>
<dbReference type="PANTHER" id="PTHR21021:SF16">
    <property type="entry name" value="TIP41-LIKE PROTEIN"/>
    <property type="match status" value="1"/>
</dbReference>
<dbReference type="InterPro" id="IPR051330">
    <property type="entry name" value="Phosphatase_reg/MetRdx"/>
</dbReference>
<dbReference type="eggNOG" id="KOG3224">
    <property type="taxonomic scope" value="Eukaryota"/>
</dbReference>
<evidence type="ECO:0008006" key="4">
    <source>
        <dbReference type="Google" id="ProtNLM"/>
    </source>
</evidence>
<dbReference type="InParanoid" id="G8ZRR8"/>
<evidence type="ECO:0000313" key="2">
    <source>
        <dbReference type="EMBL" id="CCE91210.1"/>
    </source>
</evidence>
<dbReference type="GO" id="GO:0031929">
    <property type="term" value="P:TOR signaling"/>
    <property type="evidence" value="ECO:0007669"/>
    <property type="project" value="TreeGrafter"/>
</dbReference>
<evidence type="ECO:0000313" key="3">
    <source>
        <dbReference type="Proteomes" id="UP000005627"/>
    </source>
</evidence>
<sequence>MADRRPLRGPGINTFQIDAARKVHARTVQARIPQAAASAASERFISPSPPTTSAVRRLVPRHVCNSPNNPPCASCGTMIVPSPAATLPLQDCPSMTINNWTISTRKKPILNSQELEDWENNKLKGLTLPEMIFGNSYVRIENTLHGWTLEFNALDALKQVKLADCGIRVSYSKKWMDSKQQKQAQRSSSPTEFEVDDSSLKIAHHYDWTYTTRYRGTEESKDQRYKFTRDDTQQLPLDKLSRPDHILFYDDMILFEDELADNGISILNVKIRVMDERLLLLNRFFLRVDDVLLRVIDTRVCVEFDENKVMREYKEMEGDYKSLLANHRISHSHDPKAALRDSNWVAQHAPVVSREYETLNFD</sequence>
<dbReference type="Pfam" id="PF04176">
    <property type="entry name" value="TIP41"/>
    <property type="match status" value="1"/>
</dbReference>
<dbReference type="OrthoDB" id="10253878at2759"/>
<protein>
    <recommendedName>
        <fullName evidence="4">Type 2A phosphatase activator TIP41</fullName>
    </recommendedName>
</protein>
<proteinExistence type="inferred from homology"/>
<comment type="similarity">
    <text evidence="1">Belongs to the TIP41 family.</text>
</comment>
<dbReference type="GO" id="GO:0005829">
    <property type="term" value="C:cytosol"/>
    <property type="evidence" value="ECO:0007669"/>
    <property type="project" value="TreeGrafter"/>
</dbReference>
<dbReference type="PANTHER" id="PTHR21021">
    <property type="entry name" value="GAF/PUTATIVE CYTOSKELETAL PROTEIN"/>
    <property type="match status" value="1"/>
</dbReference>
<dbReference type="FunCoup" id="G8ZRR8">
    <property type="interactions" value="873"/>
</dbReference>
<dbReference type="EMBL" id="HE616744">
    <property type="protein sequence ID" value="CCE91210.1"/>
    <property type="molecule type" value="Genomic_DNA"/>
</dbReference>
<dbReference type="GO" id="GO:1904262">
    <property type="term" value="P:negative regulation of TORC1 signaling"/>
    <property type="evidence" value="ECO:0007669"/>
    <property type="project" value="EnsemblFungi"/>
</dbReference>